<gene>
    <name evidence="2" type="ORF">LCGC14_0910040</name>
</gene>
<proteinExistence type="predicted"/>
<feature type="domain" description="YprB ribonuclease H-like" evidence="1">
    <location>
        <begin position="79"/>
        <end position="238"/>
    </location>
</feature>
<dbReference type="SUPFAM" id="SSF53098">
    <property type="entry name" value="Ribonuclease H-like"/>
    <property type="match status" value="1"/>
</dbReference>
<dbReference type="InterPro" id="IPR012337">
    <property type="entry name" value="RNaseH-like_sf"/>
</dbReference>
<dbReference type="InterPro" id="IPR036397">
    <property type="entry name" value="RNaseH_sf"/>
</dbReference>
<dbReference type="EMBL" id="LAZR01003017">
    <property type="protein sequence ID" value="KKN22929.1"/>
    <property type="molecule type" value="Genomic_DNA"/>
</dbReference>
<dbReference type="Pfam" id="PF13482">
    <property type="entry name" value="RNase_H_2"/>
    <property type="match status" value="1"/>
</dbReference>
<evidence type="ECO:0000313" key="2">
    <source>
        <dbReference type="EMBL" id="KKN22929.1"/>
    </source>
</evidence>
<name>A0A0F9NYJ0_9ZZZZ</name>
<dbReference type="InterPro" id="IPR038720">
    <property type="entry name" value="YprB_RNase_H-like_dom"/>
</dbReference>
<accession>A0A0F9NYJ0</accession>
<evidence type="ECO:0000259" key="1">
    <source>
        <dbReference type="Pfam" id="PF13482"/>
    </source>
</evidence>
<organism evidence="2">
    <name type="scientific">marine sediment metagenome</name>
    <dbReference type="NCBI Taxonomy" id="412755"/>
    <lineage>
        <taxon>unclassified sequences</taxon>
        <taxon>metagenomes</taxon>
        <taxon>ecological metagenomes</taxon>
    </lineage>
</organism>
<dbReference type="Gene3D" id="3.30.420.10">
    <property type="entry name" value="Ribonuclease H-like superfamily/Ribonuclease H"/>
    <property type="match status" value="1"/>
</dbReference>
<protein>
    <recommendedName>
        <fullName evidence="1">YprB ribonuclease H-like domain-containing protein</fullName>
    </recommendedName>
</protein>
<dbReference type="AlphaFoldDB" id="A0A0F9NYJ0"/>
<dbReference type="GO" id="GO:0003676">
    <property type="term" value="F:nucleic acid binding"/>
    <property type="evidence" value="ECO:0007669"/>
    <property type="project" value="InterPro"/>
</dbReference>
<sequence length="256" mass="29660">MRWCQHDHCCQFEPGSHNSKFCPEHRCKRKAESARKRLTAPEPTDPEELWALQENRKLGRLEQAQTKNQWLLEKSSFGFFDIESSNLDANIGLMLCACIKDYKGEVHTFVANKVDGVVDDHQAVLDTRDYLETLDYVCTYYGTGFDIPYINTRLIIHDERPIDRLRHVDLYYVARFALKLHSNRLAVVAETLFGESDKTRVVGPIWTRAVAGDQNAIDYIIDHCVIDVEVLERVFDKLRGFVNLSAKRWRKFGASY</sequence>
<comment type="caution">
    <text evidence="2">The sequence shown here is derived from an EMBL/GenBank/DDBJ whole genome shotgun (WGS) entry which is preliminary data.</text>
</comment>
<reference evidence="2" key="1">
    <citation type="journal article" date="2015" name="Nature">
        <title>Complex archaea that bridge the gap between prokaryotes and eukaryotes.</title>
        <authorList>
            <person name="Spang A."/>
            <person name="Saw J.H."/>
            <person name="Jorgensen S.L."/>
            <person name="Zaremba-Niedzwiedzka K."/>
            <person name="Martijn J."/>
            <person name="Lind A.E."/>
            <person name="van Eijk R."/>
            <person name="Schleper C."/>
            <person name="Guy L."/>
            <person name="Ettema T.J."/>
        </authorList>
    </citation>
    <scope>NUCLEOTIDE SEQUENCE</scope>
</reference>